<dbReference type="InterPro" id="IPR036638">
    <property type="entry name" value="HLH_DNA-bd_sf"/>
</dbReference>
<accession>A0A1G5K3T7</accession>
<dbReference type="AlphaFoldDB" id="A0A1G5K3T7"/>
<dbReference type="RefSeq" id="WP_090922811.1">
    <property type="nucleotide sequence ID" value="NZ_FMVM01000013.1"/>
</dbReference>
<dbReference type="Gene3D" id="4.10.280.10">
    <property type="entry name" value="Helix-loop-helix DNA-binding domain"/>
    <property type="match status" value="1"/>
</dbReference>
<dbReference type="InterPro" id="IPR018540">
    <property type="entry name" value="Spo0E-like"/>
</dbReference>
<dbReference type="SUPFAM" id="SSF140500">
    <property type="entry name" value="BAS1536-like"/>
    <property type="match status" value="1"/>
</dbReference>
<reference evidence="2" key="1">
    <citation type="submission" date="2016-10" db="EMBL/GenBank/DDBJ databases">
        <authorList>
            <person name="Varghese N."/>
            <person name="Submissions S."/>
        </authorList>
    </citation>
    <scope>NUCLEOTIDE SEQUENCE [LARGE SCALE GENOMIC DNA]</scope>
    <source>
        <strain evidence="2">BL9</strain>
    </source>
</reference>
<organism evidence="1 2">
    <name type="scientific">Paenibacillus polysaccharolyticus</name>
    <dbReference type="NCBI Taxonomy" id="582692"/>
    <lineage>
        <taxon>Bacteria</taxon>
        <taxon>Bacillati</taxon>
        <taxon>Bacillota</taxon>
        <taxon>Bacilli</taxon>
        <taxon>Bacillales</taxon>
        <taxon>Paenibacillaceae</taxon>
        <taxon>Paenibacillus</taxon>
    </lineage>
</organism>
<dbReference type="EMBL" id="FMVM01000013">
    <property type="protein sequence ID" value="SCY95352.1"/>
    <property type="molecule type" value="Genomic_DNA"/>
</dbReference>
<name>A0A1G5K3T7_9BACL</name>
<dbReference type="Proteomes" id="UP000198538">
    <property type="component" value="Unassembled WGS sequence"/>
</dbReference>
<sequence length="56" mass="6853">MEQNELKLRIEEARERLHQIKTEYGELLHPQVIHQSMVLDELINMYNHVKRIKPME</sequence>
<dbReference type="Pfam" id="PF09388">
    <property type="entry name" value="SpoOE-like"/>
    <property type="match status" value="1"/>
</dbReference>
<gene>
    <name evidence="1" type="ORF">SAMN05720606_11347</name>
</gene>
<keyword evidence="2" id="KW-1185">Reference proteome</keyword>
<evidence type="ECO:0000313" key="1">
    <source>
        <dbReference type="EMBL" id="SCY95352.1"/>
    </source>
</evidence>
<protein>
    <submittedName>
        <fullName evidence="1">Spo0E like sporulation regulatory protein</fullName>
    </submittedName>
</protein>
<dbReference type="InterPro" id="IPR037208">
    <property type="entry name" value="Spo0E-like_sf"/>
</dbReference>
<dbReference type="GO" id="GO:0043937">
    <property type="term" value="P:regulation of sporulation"/>
    <property type="evidence" value="ECO:0007669"/>
    <property type="project" value="InterPro"/>
</dbReference>
<evidence type="ECO:0000313" key="2">
    <source>
        <dbReference type="Proteomes" id="UP000198538"/>
    </source>
</evidence>
<dbReference type="GO" id="GO:0046983">
    <property type="term" value="F:protein dimerization activity"/>
    <property type="evidence" value="ECO:0007669"/>
    <property type="project" value="InterPro"/>
</dbReference>
<proteinExistence type="predicted"/>